<protein>
    <submittedName>
        <fullName evidence="1">Uncharacterized protein</fullName>
    </submittedName>
</protein>
<name>A0ABN8U353_9BACL</name>
<keyword evidence="2" id="KW-1185">Reference proteome</keyword>
<dbReference type="Proteomes" id="UP001154322">
    <property type="component" value="Unassembled WGS sequence"/>
</dbReference>
<comment type="caution">
    <text evidence="1">The sequence shown here is derived from an EMBL/GenBank/DDBJ whole genome shotgun (WGS) entry which is preliminary data.</text>
</comment>
<accession>A0ABN8U353</accession>
<sequence length="48" mass="5295">MMCTIIIQIRAYCKKAEGCRGHSAIRRSRGRDEDACPTEAKVVRSGLG</sequence>
<evidence type="ECO:0000313" key="1">
    <source>
        <dbReference type="EMBL" id="CAH8244044.1"/>
    </source>
</evidence>
<gene>
    <name evidence="1" type="ORF">WJ0W_001283</name>
</gene>
<organism evidence="1 2">
    <name type="scientific">Paenibacillus melissococcoides</name>
    <dbReference type="NCBI Taxonomy" id="2912268"/>
    <lineage>
        <taxon>Bacteria</taxon>
        <taxon>Bacillati</taxon>
        <taxon>Bacillota</taxon>
        <taxon>Bacilli</taxon>
        <taxon>Bacillales</taxon>
        <taxon>Paenibacillaceae</taxon>
        <taxon>Paenibacillus</taxon>
    </lineage>
</organism>
<reference evidence="1" key="1">
    <citation type="submission" date="2022-06" db="EMBL/GenBank/DDBJ databases">
        <authorList>
            <person name="Dietemann V."/>
            <person name="Ory F."/>
            <person name="Dainat B."/>
            <person name="Oberhansli S."/>
        </authorList>
    </citation>
    <scope>NUCLEOTIDE SEQUENCE</scope>
    <source>
        <strain evidence="1">Ena-SAMPLE-TAB-26-04-2022-14:26:32:270-5432</strain>
    </source>
</reference>
<evidence type="ECO:0000313" key="2">
    <source>
        <dbReference type="Proteomes" id="UP001154322"/>
    </source>
</evidence>
<proteinExistence type="predicted"/>
<dbReference type="EMBL" id="CALYLO010000001">
    <property type="protein sequence ID" value="CAH8244044.1"/>
    <property type="molecule type" value="Genomic_DNA"/>
</dbReference>